<sequence length="56" mass="6676">MVAILRTSGITNLYDMRDCSDEYAALEMLETRVRRTRNRSIRNADPYKRDPYEHDP</sequence>
<evidence type="ECO:0000313" key="2">
    <source>
        <dbReference type="EMBL" id="TFK91090.1"/>
    </source>
</evidence>
<keyword evidence="3" id="KW-1185">Reference proteome</keyword>
<evidence type="ECO:0000256" key="1">
    <source>
        <dbReference type="SAM" id="MobiDB-lite"/>
    </source>
</evidence>
<dbReference type="Proteomes" id="UP000308197">
    <property type="component" value="Unassembled WGS sequence"/>
</dbReference>
<protein>
    <submittedName>
        <fullName evidence="2">Uncharacterized protein</fullName>
    </submittedName>
</protein>
<feature type="compositionally biased region" description="Basic and acidic residues" evidence="1">
    <location>
        <begin position="45"/>
        <end position="56"/>
    </location>
</feature>
<gene>
    <name evidence="2" type="ORF">K466DRAFT_345903</name>
</gene>
<proteinExistence type="predicted"/>
<accession>A0A5C3PRT7</accession>
<organism evidence="2 3">
    <name type="scientific">Polyporus arcularius HHB13444</name>
    <dbReference type="NCBI Taxonomy" id="1314778"/>
    <lineage>
        <taxon>Eukaryota</taxon>
        <taxon>Fungi</taxon>
        <taxon>Dikarya</taxon>
        <taxon>Basidiomycota</taxon>
        <taxon>Agaricomycotina</taxon>
        <taxon>Agaricomycetes</taxon>
        <taxon>Polyporales</taxon>
        <taxon>Polyporaceae</taxon>
        <taxon>Polyporus</taxon>
    </lineage>
</organism>
<name>A0A5C3PRT7_9APHY</name>
<evidence type="ECO:0000313" key="3">
    <source>
        <dbReference type="Proteomes" id="UP000308197"/>
    </source>
</evidence>
<feature type="region of interest" description="Disordered" evidence="1">
    <location>
        <begin position="35"/>
        <end position="56"/>
    </location>
</feature>
<dbReference type="EMBL" id="ML211029">
    <property type="protein sequence ID" value="TFK91090.1"/>
    <property type="molecule type" value="Genomic_DNA"/>
</dbReference>
<reference evidence="2 3" key="1">
    <citation type="journal article" date="2019" name="Nat. Ecol. Evol.">
        <title>Megaphylogeny resolves global patterns of mushroom evolution.</title>
        <authorList>
            <person name="Varga T."/>
            <person name="Krizsan K."/>
            <person name="Foldi C."/>
            <person name="Dima B."/>
            <person name="Sanchez-Garcia M."/>
            <person name="Sanchez-Ramirez S."/>
            <person name="Szollosi G.J."/>
            <person name="Szarkandi J.G."/>
            <person name="Papp V."/>
            <person name="Albert L."/>
            <person name="Andreopoulos W."/>
            <person name="Angelini C."/>
            <person name="Antonin V."/>
            <person name="Barry K.W."/>
            <person name="Bougher N.L."/>
            <person name="Buchanan P."/>
            <person name="Buyck B."/>
            <person name="Bense V."/>
            <person name="Catcheside P."/>
            <person name="Chovatia M."/>
            <person name="Cooper J."/>
            <person name="Damon W."/>
            <person name="Desjardin D."/>
            <person name="Finy P."/>
            <person name="Geml J."/>
            <person name="Haridas S."/>
            <person name="Hughes K."/>
            <person name="Justo A."/>
            <person name="Karasinski D."/>
            <person name="Kautmanova I."/>
            <person name="Kiss B."/>
            <person name="Kocsube S."/>
            <person name="Kotiranta H."/>
            <person name="LaButti K.M."/>
            <person name="Lechner B.E."/>
            <person name="Liimatainen K."/>
            <person name="Lipzen A."/>
            <person name="Lukacs Z."/>
            <person name="Mihaltcheva S."/>
            <person name="Morgado L.N."/>
            <person name="Niskanen T."/>
            <person name="Noordeloos M.E."/>
            <person name="Ohm R.A."/>
            <person name="Ortiz-Santana B."/>
            <person name="Ovrebo C."/>
            <person name="Racz N."/>
            <person name="Riley R."/>
            <person name="Savchenko A."/>
            <person name="Shiryaev A."/>
            <person name="Soop K."/>
            <person name="Spirin V."/>
            <person name="Szebenyi C."/>
            <person name="Tomsovsky M."/>
            <person name="Tulloss R.E."/>
            <person name="Uehling J."/>
            <person name="Grigoriev I.V."/>
            <person name="Vagvolgyi C."/>
            <person name="Papp T."/>
            <person name="Martin F.M."/>
            <person name="Miettinen O."/>
            <person name="Hibbett D.S."/>
            <person name="Nagy L.G."/>
        </authorList>
    </citation>
    <scope>NUCLEOTIDE SEQUENCE [LARGE SCALE GENOMIC DNA]</scope>
    <source>
        <strain evidence="2 3">HHB13444</strain>
    </source>
</reference>
<dbReference type="InParanoid" id="A0A5C3PRT7"/>
<dbReference type="AlphaFoldDB" id="A0A5C3PRT7"/>